<evidence type="ECO:0000256" key="2">
    <source>
        <dbReference type="SAM" id="Phobius"/>
    </source>
</evidence>
<reference evidence="3 4" key="1">
    <citation type="journal article" date="2023" name="BMC Biol.">
        <title>The compact genome of the sponge Oopsacas minuta (Hexactinellida) is lacking key metazoan core genes.</title>
        <authorList>
            <person name="Santini S."/>
            <person name="Schenkelaars Q."/>
            <person name="Jourda C."/>
            <person name="Duchesne M."/>
            <person name="Belahbib H."/>
            <person name="Rocher C."/>
            <person name="Selva M."/>
            <person name="Riesgo A."/>
            <person name="Vervoort M."/>
            <person name="Leys S.P."/>
            <person name="Kodjabachian L."/>
            <person name="Le Bivic A."/>
            <person name="Borchiellini C."/>
            <person name="Claverie J.M."/>
            <person name="Renard E."/>
        </authorList>
    </citation>
    <scope>NUCLEOTIDE SEQUENCE [LARGE SCALE GENOMIC DNA]</scope>
    <source>
        <strain evidence="3">SPO-2</strain>
    </source>
</reference>
<keyword evidence="2" id="KW-0812">Transmembrane</keyword>
<gene>
    <name evidence="3" type="ORF">LOD99_5179</name>
</gene>
<comment type="caution">
    <text evidence="3">The sequence shown here is derived from an EMBL/GenBank/DDBJ whole genome shotgun (WGS) entry which is preliminary data.</text>
</comment>
<evidence type="ECO:0000313" key="4">
    <source>
        <dbReference type="Proteomes" id="UP001165289"/>
    </source>
</evidence>
<feature type="transmembrane region" description="Helical" evidence="2">
    <location>
        <begin position="56"/>
        <end position="75"/>
    </location>
</feature>
<organism evidence="3 4">
    <name type="scientific">Oopsacas minuta</name>
    <dbReference type="NCBI Taxonomy" id="111878"/>
    <lineage>
        <taxon>Eukaryota</taxon>
        <taxon>Metazoa</taxon>
        <taxon>Porifera</taxon>
        <taxon>Hexactinellida</taxon>
        <taxon>Hexasterophora</taxon>
        <taxon>Lyssacinosida</taxon>
        <taxon>Leucopsacidae</taxon>
        <taxon>Oopsacas</taxon>
    </lineage>
</organism>
<accession>A0AAV7JS97</accession>
<name>A0AAV7JS97_9METZ</name>
<dbReference type="InterPro" id="IPR038081">
    <property type="entry name" value="CalX-like_sf"/>
</dbReference>
<evidence type="ECO:0008006" key="5">
    <source>
        <dbReference type="Google" id="ProtNLM"/>
    </source>
</evidence>
<keyword evidence="2" id="KW-1133">Transmembrane helix</keyword>
<evidence type="ECO:0000313" key="3">
    <source>
        <dbReference type="EMBL" id="KAI6651571.1"/>
    </source>
</evidence>
<sequence>MTITLSKGISHESSQMDQPDSLTSYRSYTSRSRSRNHLSRPSNLITKLQSTSCLGYLRLLLFSLVLIYCISYTHAVSEINLASTEPIIIQEGDQVAITLVRSGTSTELLSPSTVLIAITGEGASEDFTSAILGGFFNDGNTEITVIIAAVQDTIPEIDEQFSFVLQSAV</sequence>
<proteinExistence type="predicted"/>
<feature type="compositionally biased region" description="Polar residues" evidence="1">
    <location>
        <begin position="1"/>
        <end position="22"/>
    </location>
</feature>
<keyword evidence="4" id="KW-1185">Reference proteome</keyword>
<feature type="region of interest" description="Disordered" evidence="1">
    <location>
        <begin position="1"/>
        <end position="26"/>
    </location>
</feature>
<dbReference type="EMBL" id="JAKMXF010000303">
    <property type="protein sequence ID" value="KAI6651571.1"/>
    <property type="molecule type" value="Genomic_DNA"/>
</dbReference>
<dbReference type="SUPFAM" id="SSF141072">
    <property type="entry name" value="CalX-like"/>
    <property type="match status" value="1"/>
</dbReference>
<evidence type="ECO:0000256" key="1">
    <source>
        <dbReference type="SAM" id="MobiDB-lite"/>
    </source>
</evidence>
<dbReference type="Gene3D" id="2.60.40.2030">
    <property type="match status" value="1"/>
</dbReference>
<keyword evidence="2" id="KW-0472">Membrane</keyword>
<dbReference type="Proteomes" id="UP001165289">
    <property type="component" value="Unassembled WGS sequence"/>
</dbReference>
<dbReference type="AlphaFoldDB" id="A0AAV7JS97"/>
<protein>
    <recommendedName>
        <fullName evidence="5">Calx-beta domain-containing protein</fullName>
    </recommendedName>
</protein>